<keyword evidence="2" id="KW-1185">Reference proteome</keyword>
<dbReference type="Proteomes" id="UP001157502">
    <property type="component" value="Chromosome 30"/>
</dbReference>
<evidence type="ECO:0000313" key="1">
    <source>
        <dbReference type="EMBL" id="KAJ7988974.1"/>
    </source>
</evidence>
<reference evidence="1" key="1">
    <citation type="submission" date="2021-05" db="EMBL/GenBank/DDBJ databases">
        <authorList>
            <person name="Pan Q."/>
            <person name="Jouanno E."/>
            <person name="Zahm M."/>
            <person name="Klopp C."/>
            <person name="Cabau C."/>
            <person name="Louis A."/>
            <person name="Berthelot C."/>
            <person name="Parey E."/>
            <person name="Roest Crollius H."/>
            <person name="Montfort J."/>
            <person name="Robinson-Rechavi M."/>
            <person name="Bouchez O."/>
            <person name="Lampietro C."/>
            <person name="Lopez Roques C."/>
            <person name="Donnadieu C."/>
            <person name="Postlethwait J."/>
            <person name="Bobe J."/>
            <person name="Dillon D."/>
            <person name="Chandos A."/>
            <person name="von Hippel F."/>
            <person name="Guiguen Y."/>
        </authorList>
    </citation>
    <scope>NUCLEOTIDE SEQUENCE</scope>
    <source>
        <strain evidence="1">YG-Jan2019</strain>
    </source>
</reference>
<organism evidence="1 2">
    <name type="scientific">Dallia pectoralis</name>
    <name type="common">Alaska blackfish</name>
    <dbReference type="NCBI Taxonomy" id="75939"/>
    <lineage>
        <taxon>Eukaryota</taxon>
        <taxon>Metazoa</taxon>
        <taxon>Chordata</taxon>
        <taxon>Craniata</taxon>
        <taxon>Vertebrata</taxon>
        <taxon>Euteleostomi</taxon>
        <taxon>Actinopterygii</taxon>
        <taxon>Neopterygii</taxon>
        <taxon>Teleostei</taxon>
        <taxon>Protacanthopterygii</taxon>
        <taxon>Esociformes</taxon>
        <taxon>Umbridae</taxon>
        <taxon>Dallia</taxon>
    </lineage>
</organism>
<sequence>MDEAKEVDLNGRSSMDEAKEVDLNGRSSMDEAKEVNANGSVGLGHCEREGPMMSEVDLISNHSDLIQVPANQNQNQTQGQLNKGHGVQDSLNNNAVQKKKEEQDCARKRKEEDDRDDVEEEDDSSSLTCGQSAGTPMTDSSVSDTGSLVELCSSVSPETTDPISPETGSPDDPFYNDPESKTQTCTTGISPGLSATSTTGSAFSTPGSASSTQGFAFSIPGSAFSPQGSAYSNPGPSASFTTGSASTTPGSASTTPGSASSTMGPTFAHTGPASSAMGPAFSSTGSASSTTGPTTEPVPSPALLATLQKLGERGDHTHLPEHLHLIAEAFVLQEDYERAVCCIQLERLYHQRLVHNLSTLQEQWEKRCRSGSRGERKSDTDLAAHRLTRLAHVCRTHQRPSERAEQRDDVDFALKSSVCVEERLHPCSLDRLVDSVSRQEEGPKKTDHTQSFQPIKSAGGALMDSLCSNDCTTMGVSQDCRDSTGFRGFHREPLIDGSLAKGDERLGRAVFTVSQSEGTSETELEHTSQAGGDESDPLPAGEMGRPKPEEQPGGEEEVVEEAEEALILVGEDEAKEEEQKREIGVSLEAPLEISVIAVEQLTAKERDHQVKEVQLLVEEPRGREEPREREEVWGSDKAEGVFGVEIMDTIREGVSTMDDMAKRITVVEMTPVPGLLSILKRRSVCVEDAYSTPSSNTPHQKQAAKRRVRFKVPEDGFDQEEVGLDSCLLLFLLCLVTVVISLGGTALYCALGNAQSSVCTDFSRSADFYLAQLHHGMEQLRHWLTPGS</sequence>
<name>A0ACC2FC89_DALPE</name>
<proteinExistence type="predicted"/>
<accession>A0ACC2FC89</accession>
<comment type="caution">
    <text evidence="1">The sequence shown here is derived from an EMBL/GenBank/DDBJ whole genome shotgun (WGS) entry which is preliminary data.</text>
</comment>
<gene>
    <name evidence="1" type="ORF">DPEC_G00314750</name>
</gene>
<protein>
    <submittedName>
        <fullName evidence="1">Uncharacterized protein</fullName>
    </submittedName>
</protein>
<evidence type="ECO:0000313" key="2">
    <source>
        <dbReference type="Proteomes" id="UP001157502"/>
    </source>
</evidence>
<dbReference type="EMBL" id="CM055757">
    <property type="protein sequence ID" value="KAJ7988974.1"/>
    <property type="molecule type" value="Genomic_DNA"/>
</dbReference>